<name>A0A0B2X268_METAS</name>
<dbReference type="GeneID" id="63737115"/>
<keyword evidence="1" id="KW-0732">Signal</keyword>
<dbReference type="OrthoDB" id="4691160at2759"/>
<accession>A0A0B2X268</accession>
<keyword evidence="3" id="KW-1185">Reference proteome</keyword>
<protein>
    <submittedName>
        <fullName evidence="2">Uncharacterized protein</fullName>
    </submittedName>
</protein>
<feature type="chain" id="PRO_5002078828" evidence="1">
    <location>
        <begin position="22"/>
        <end position="116"/>
    </location>
</feature>
<evidence type="ECO:0000256" key="1">
    <source>
        <dbReference type="SAM" id="SignalP"/>
    </source>
</evidence>
<dbReference type="EMBL" id="AZHE01000004">
    <property type="protein sequence ID" value="KHN99807.1"/>
    <property type="molecule type" value="Genomic_DNA"/>
</dbReference>
<organism evidence="2 3">
    <name type="scientific">Metarhizium album (strain ARSEF 1941)</name>
    <dbReference type="NCBI Taxonomy" id="1081103"/>
    <lineage>
        <taxon>Eukaryota</taxon>
        <taxon>Fungi</taxon>
        <taxon>Dikarya</taxon>
        <taxon>Ascomycota</taxon>
        <taxon>Pezizomycotina</taxon>
        <taxon>Sordariomycetes</taxon>
        <taxon>Hypocreomycetidae</taxon>
        <taxon>Hypocreales</taxon>
        <taxon>Clavicipitaceae</taxon>
        <taxon>Metarhizium</taxon>
    </lineage>
</organism>
<evidence type="ECO:0000313" key="2">
    <source>
        <dbReference type="EMBL" id="KHN99807.1"/>
    </source>
</evidence>
<proteinExistence type="predicted"/>
<gene>
    <name evidence="2" type="ORF">MAM_02660</name>
</gene>
<comment type="caution">
    <text evidence="2">The sequence shown here is derived from an EMBL/GenBank/DDBJ whole genome shotgun (WGS) entry which is preliminary data.</text>
</comment>
<dbReference type="STRING" id="1081103.A0A0B2X268"/>
<dbReference type="RefSeq" id="XP_040680873.1">
    <property type="nucleotide sequence ID" value="XM_040821459.1"/>
</dbReference>
<reference evidence="2 3" key="1">
    <citation type="journal article" date="2014" name="Proc. Natl. Acad. Sci. U.S.A.">
        <title>Trajectory and genomic determinants of fungal-pathogen speciation and host adaptation.</title>
        <authorList>
            <person name="Hu X."/>
            <person name="Xiao G."/>
            <person name="Zheng P."/>
            <person name="Shang Y."/>
            <person name="Su Y."/>
            <person name="Zhang X."/>
            <person name="Liu X."/>
            <person name="Zhan S."/>
            <person name="St Leger R.J."/>
            <person name="Wang C."/>
        </authorList>
    </citation>
    <scope>NUCLEOTIDE SEQUENCE [LARGE SCALE GENOMIC DNA]</scope>
    <source>
        <strain evidence="2 3">ARSEF 1941</strain>
    </source>
</reference>
<dbReference type="HOGENOM" id="CLU_139303_1_1_1"/>
<evidence type="ECO:0000313" key="3">
    <source>
        <dbReference type="Proteomes" id="UP000030816"/>
    </source>
</evidence>
<sequence length="116" mass="13046">MRASLVAVALAALVPTSVALAARRQNQVLGEFRLHTVKNCSAGTTGTLMAFDDPWHRECQRFTGIPIQSLFVTRLSAHCTLYLYTDEDCTMGEQEDAKEYECYHGAPFWRSWKIAC</sequence>
<dbReference type="Proteomes" id="UP000030816">
    <property type="component" value="Unassembled WGS sequence"/>
</dbReference>
<feature type="signal peptide" evidence="1">
    <location>
        <begin position="1"/>
        <end position="21"/>
    </location>
</feature>
<dbReference type="AlphaFoldDB" id="A0A0B2X268"/>